<feature type="compositionally biased region" description="Basic and acidic residues" evidence="3">
    <location>
        <begin position="251"/>
        <end position="261"/>
    </location>
</feature>
<proteinExistence type="inferred from homology"/>
<feature type="compositionally biased region" description="Basic and acidic residues" evidence="3">
    <location>
        <begin position="1"/>
        <end position="12"/>
    </location>
</feature>
<organism evidence="5 6">
    <name type="scientific">Patiria miniata</name>
    <name type="common">Bat star</name>
    <name type="synonym">Asterina miniata</name>
    <dbReference type="NCBI Taxonomy" id="46514"/>
    <lineage>
        <taxon>Eukaryota</taxon>
        <taxon>Metazoa</taxon>
        <taxon>Echinodermata</taxon>
        <taxon>Eleutherozoa</taxon>
        <taxon>Asterozoa</taxon>
        <taxon>Asteroidea</taxon>
        <taxon>Valvatacea</taxon>
        <taxon>Valvatida</taxon>
        <taxon>Asterinidae</taxon>
        <taxon>Patiria</taxon>
    </lineage>
</organism>
<dbReference type="InterPro" id="IPR026714">
    <property type="entry name" value="SMAP"/>
</dbReference>
<feature type="compositionally biased region" description="Basic and acidic residues" evidence="3">
    <location>
        <begin position="108"/>
        <end position="120"/>
    </location>
</feature>
<dbReference type="OrthoDB" id="10066125at2759"/>
<evidence type="ECO:0000313" key="6">
    <source>
        <dbReference type="Proteomes" id="UP000887568"/>
    </source>
</evidence>
<dbReference type="PANTHER" id="PTHR22175:SF0">
    <property type="entry name" value="SMALL ACIDIC PROTEIN"/>
    <property type="match status" value="1"/>
</dbReference>
<feature type="compositionally biased region" description="Low complexity" evidence="3">
    <location>
        <begin position="233"/>
        <end position="244"/>
    </location>
</feature>
<protein>
    <recommendedName>
        <fullName evidence="2">Small acidic protein</fullName>
    </recommendedName>
</protein>
<evidence type="ECO:0000256" key="2">
    <source>
        <dbReference type="ARBA" id="ARBA00016161"/>
    </source>
</evidence>
<dbReference type="GeneID" id="119721256"/>
<evidence type="ECO:0000256" key="1">
    <source>
        <dbReference type="ARBA" id="ARBA00006502"/>
    </source>
</evidence>
<dbReference type="Proteomes" id="UP000887568">
    <property type="component" value="Unplaced"/>
</dbReference>
<feature type="region of interest" description="Disordered" evidence="3">
    <location>
        <begin position="84"/>
        <end position="276"/>
    </location>
</feature>
<accession>A0A913Z622</accession>
<keyword evidence="6" id="KW-1185">Reference proteome</keyword>
<evidence type="ECO:0000313" key="5">
    <source>
        <dbReference type="EnsemblMetazoa" id="XP_038047167.1"/>
    </source>
</evidence>
<feature type="region of interest" description="Disordered" evidence="3">
    <location>
        <begin position="1"/>
        <end position="32"/>
    </location>
</feature>
<dbReference type="RefSeq" id="XP_038047167.1">
    <property type="nucleotide sequence ID" value="XM_038191239.1"/>
</dbReference>
<evidence type="ECO:0000259" key="4">
    <source>
        <dbReference type="Pfam" id="PF15477"/>
    </source>
</evidence>
<feature type="compositionally biased region" description="Basic and acidic residues" evidence="3">
    <location>
        <begin position="127"/>
        <end position="232"/>
    </location>
</feature>
<dbReference type="OMA" id="KSANDWE"/>
<dbReference type="PANTHER" id="PTHR22175">
    <property type="entry name" value="SMALL ACIDIC PROTEIN-RELATED"/>
    <property type="match status" value="1"/>
</dbReference>
<dbReference type="AlphaFoldDB" id="A0A913Z622"/>
<dbReference type="Pfam" id="PF15477">
    <property type="entry name" value="SMAP"/>
    <property type="match status" value="1"/>
</dbReference>
<reference evidence="5" key="1">
    <citation type="submission" date="2022-11" db="UniProtKB">
        <authorList>
            <consortium name="EnsemblMetazoa"/>
        </authorList>
    </citation>
    <scope>IDENTIFICATION</scope>
</reference>
<feature type="domain" description="Small acidic protein-like" evidence="4">
    <location>
        <begin position="25"/>
        <end position="101"/>
    </location>
</feature>
<dbReference type="InterPro" id="IPR028124">
    <property type="entry name" value="SMAP_dom"/>
</dbReference>
<sequence>MSMRSGEKEKEGGPSMDPVHSANQWESADFGDNAQKEKFLRLMGGMKKQHTGRFVIGETNKDAHSRTDGEMKKMEENLEHQYKVGLEKKLTGQSRRHIGLGFSEPEEKEEKKSDGTHTRFDDEDEVSKDSEIFDRELEDGTKDGGDGKRPGERDAESEKERRDKRQKREEKRREGERERRGSRERDPEQGASRREERDRSHRGSRDDDRKHRDRDDRQRKVERDDGARHDSKTSSSKSGDSSGNGDKKHRHSEERGDETEQKRKKHKKREDDSGSE</sequence>
<comment type="similarity">
    <text evidence="1">Belongs to the SMAP family.</text>
</comment>
<name>A0A913Z622_PATMI</name>
<evidence type="ECO:0000256" key="3">
    <source>
        <dbReference type="SAM" id="MobiDB-lite"/>
    </source>
</evidence>
<dbReference type="EnsemblMetazoa" id="XM_038191239.1">
    <property type="protein sequence ID" value="XP_038047167.1"/>
    <property type="gene ID" value="LOC119721256"/>
</dbReference>